<evidence type="ECO:0000313" key="2">
    <source>
        <dbReference type="EMBL" id="CAJ0602197.1"/>
    </source>
</evidence>
<dbReference type="EMBL" id="CATQJL010000305">
    <property type="protein sequence ID" value="CAJ0602197.1"/>
    <property type="molecule type" value="Genomic_DNA"/>
</dbReference>
<keyword evidence="1" id="KW-0812">Transmembrane</keyword>
<proteinExistence type="predicted"/>
<gene>
    <name evidence="2" type="ORF">CYNAS_LOCUS14180</name>
</gene>
<reference evidence="2" key="1">
    <citation type="submission" date="2023-07" db="EMBL/GenBank/DDBJ databases">
        <authorList>
            <consortium name="CYATHOMIX"/>
        </authorList>
    </citation>
    <scope>NUCLEOTIDE SEQUENCE</scope>
    <source>
        <strain evidence="2">N/A</strain>
    </source>
</reference>
<evidence type="ECO:0000313" key="3">
    <source>
        <dbReference type="Proteomes" id="UP001176961"/>
    </source>
</evidence>
<keyword evidence="3" id="KW-1185">Reference proteome</keyword>
<keyword evidence="1" id="KW-1133">Transmembrane helix</keyword>
<dbReference type="Proteomes" id="UP001176961">
    <property type="component" value="Unassembled WGS sequence"/>
</dbReference>
<organism evidence="2 3">
    <name type="scientific">Cylicocyclus nassatus</name>
    <name type="common">Nematode worm</name>
    <dbReference type="NCBI Taxonomy" id="53992"/>
    <lineage>
        <taxon>Eukaryota</taxon>
        <taxon>Metazoa</taxon>
        <taxon>Ecdysozoa</taxon>
        <taxon>Nematoda</taxon>
        <taxon>Chromadorea</taxon>
        <taxon>Rhabditida</taxon>
        <taxon>Rhabditina</taxon>
        <taxon>Rhabditomorpha</taxon>
        <taxon>Strongyloidea</taxon>
        <taxon>Strongylidae</taxon>
        <taxon>Cylicocyclus</taxon>
    </lineage>
</organism>
<comment type="caution">
    <text evidence="2">The sequence shown here is derived from an EMBL/GenBank/DDBJ whole genome shotgun (WGS) entry which is preliminary data.</text>
</comment>
<name>A0AA36MA44_CYLNA</name>
<sequence length="174" mass="19171">MEEEGRIPSGQLDVLPFNVWTFLDKNYTDCVSRLQVGSSSPLKNTKTARLKHSEKVRFGSCSMDIIDVRQPGTRPTDDEGIHIYAIAHAKSHIISVTCKFVSSYNRKLADEDGCPKIAGLAIAGVLALLLSIFFCYMRSRPVGVHKTNEGECCPSRSEEPLVNGMPAGGKEYFC</sequence>
<dbReference type="AlphaFoldDB" id="A0AA36MA44"/>
<accession>A0AA36MA44</accession>
<protein>
    <submittedName>
        <fullName evidence="2">Uncharacterized protein</fullName>
    </submittedName>
</protein>
<evidence type="ECO:0000256" key="1">
    <source>
        <dbReference type="SAM" id="Phobius"/>
    </source>
</evidence>
<feature type="transmembrane region" description="Helical" evidence="1">
    <location>
        <begin position="117"/>
        <end position="136"/>
    </location>
</feature>
<keyword evidence="1" id="KW-0472">Membrane</keyword>